<dbReference type="RefSeq" id="WP_008404382.1">
    <property type="nucleotide sequence ID" value="NZ_AMCK01000003.1"/>
</dbReference>
<keyword evidence="1" id="KW-0472">Membrane</keyword>
<feature type="transmembrane region" description="Helical" evidence="1">
    <location>
        <begin position="91"/>
        <end position="111"/>
    </location>
</feature>
<gene>
    <name evidence="2" type="ORF">B857_00928</name>
</gene>
<dbReference type="PATRIC" id="fig|1224748.3.peg.920"/>
<feature type="transmembrane region" description="Helical" evidence="1">
    <location>
        <begin position="36"/>
        <end position="59"/>
    </location>
</feature>
<name>K1LPC0_9BACL</name>
<keyword evidence="1" id="KW-1133">Transmembrane helix</keyword>
<organism evidence="2 3">
    <name type="scientific">Solibacillus isronensis B3W22</name>
    <dbReference type="NCBI Taxonomy" id="1224748"/>
    <lineage>
        <taxon>Bacteria</taxon>
        <taxon>Bacillati</taxon>
        <taxon>Bacillota</taxon>
        <taxon>Bacilli</taxon>
        <taxon>Bacillales</taxon>
        <taxon>Caryophanaceae</taxon>
        <taxon>Solibacillus</taxon>
    </lineage>
</organism>
<sequence>MKRFVLLNDKHGNEILAEDLRGHSGTVANTEVGGNWLILLIPLTLFVENYLIFKYILIWNNIEQPAWYYMVLGSLIVTYLLGVLYGYIPIFSYLVIVMSIVIVFIFSLNYFDDSMWVWMLRIIFSLLIGVFTYFGNSIIKMFATPFKLLIHEMSTNYQYEDTSVAIPFRTIINIMRYRKMKKRKAKEKDSNNDIDLKREIKIIGFNRGVESIYFTYSVRDKGIQYRKRLAIRNFNNALRENIEKYGEIHPDYIPSWRPTKDELKFIERFNELLRKDFHKGLYPEPREFDFKIYRGSHAFIGIIRAPSLLKPKIFLGEFLTEVTRATLAQYEELVEQHPSNLK</sequence>
<feature type="transmembrane region" description="Helical" evidence="1">
    <location>
        <begin position="118"/>
        <end position="139"/>
    </location>
</feature>
<dbReference type="AlphaFoldDB" id="K1LPC0"/>
<comment type="caution">
    <text evidence="2">The sequence shown here is derived from an EMBL/GenBank/DDBJ whole genome shotgun (WGS) entry which is preliminary data.</text>
</comment>
<keyword evidence="1" id="KW-0812">Transmembrane</keyword>
<proteinExistence type="predicted"/>
<reference evidence="2 3" key="1">
    <citation type="journal article" date="2012" name="J. Bacteriol.">
        <title>Draft Genome Sequence of Bacillus isronensis Strain B3W22, Isolated from the Upper Atmosphere.</title>
        <authorList>
            <person name="Shivaji S."/>
            <person name="Ara S."/>
            <person name="Singh S.K."/>
            <person name="Bandi S."/>
            <person name="Singh A."/>
            <person name="Pinnaka A.K."/>
        </authorList>
    </citation>
    <scope>NUCLEOTIDE SEQUENCE [LARGE SCALE GENOMIC DNA]</scope>
    <source>
        <strain evidence="2 3">B3W22</strain>
    </source>
</reference>
<dbReference type="Proteomes" id="UP000004738">
    <property type="component" value="Unassembled WGS sequence"/>
</dbReference>
<feature type="transmembrane region" description="Helical" evidence="1">
    <location>
        <begin position="66"/>
        <end position="85"/>
    </location>
</feature>
<protein>
    <submittedName>
        <fullName evidence="2">Uncharacterized protein</fullName>
    </submittedName>
</protein>
<evidence type="ECO:0000256" key="1">
    <source>
        <dbReference type="SAM" id="Phobius"/>
    </source>
</evidence>
<keyword evidence="3" id="KW-1185">Reference proteome</keyword>
<accession>K1LPC0</accession>
<dbReference type="EMBL" id="AMCK01000003">
    <property type="protein sequence ID" value="EKB46034.1"/>
    <property type="molecule type" value="Genomic_DNA"/>
</dbReference>
<evidence type="ECO:0000313" key="3">
    <source>
        <dbReference type="Proteomes" id="UP000004738"/>
    </source>
</evidence>
<evidence type="ECO:0000313" key="2">
    <source>
        <dbReference type="EMBL" id="EKB46034.1"/>
    </source>
</evidence>